<protein>
    <recommendedName>
        <fullName evidence="1">N-acetyltransferase domain-containing protein</fullName>
    </recommendedName>
</protein>
<dbReference type="Pfam" id="PF13302">
    <property type="entry name" value="Acetyltransf_3"/>
    <property type="match status" value="1"/>
</dbReference>
<reference evidence="2" key="1">
    <citation type="submission" date="2018-05" db="EMBL/GenBank/DDBJ databases">
        <authorList>
            <person name="Lanie J.A."/>
            <person name="Ng W.-L."/>
            <person name="Kazmierczak K.M."/>
            <person name="Andrzejewski T.M."/>
            <person name="Davidsen T.M."/>
            <person name="Wayne K.J."/>
            <person name="Tettelin H."/>
            <person name="Glass J.I."/>
            <person name="Rusch D."/>
            <person name="Podicherti R."/>
            <person name="Tsui H.-C.T."/>
            <person name="Winkler M.E."/>
        </authorList>
    </citation>
    <scope>NUCLEOTIDE SEQUENCE</scope>
</reference>
<accession>A0A381SSH3</accession>
<dbReference type="AlphaFoldDB" id="A0A381SSH3"/>
<dbReference type="InterPro" id="IPR000182">
    <property type="entry name" value="GNAT_dom"/>
</dbReference>
<dbReference type="EMBL" id="UINC01003449">
    <property type="protein sequence ID" value="SVA06429.1"/>
    <property type="molecule type" value="Genomic_DNA"/>
</dbReference>
<feature type="domain" description="N-acetyltransferase" evidence="1">
    <location>
        <begin position="15"/>
        <end position="150"/>
    </location>
</feature>
<dbReference type="InterPro" id="IPR016181">
    <property type="entry name" value="Acyl_CoA_acyltransferase"/>
</dbReference>
<dbReference type="GO" id="GO:0016747">
    <property type="term" value="F:acyltransferase activity, transferring groups other than amino-acyl groups"/>
    <property type="evidence" value="ECO:0007669"/>
    <property type="project" value="InterPro"/>
</dbReference>
<name>A0A381SSH3_9ZZZZ</name>
<dbReference type="Gene3D" id="3.40.630.30">
    <property type="match status" value="1"/>
</dbReference>
<evidence type="ECO:0000259" key="1">
    <source>
        <dbReference type="Pfam" id="PF13302"/>
    </source>
</evidence>
<feature type="non-terminal residue" evidence="2">
    <location>
        <position position="158"/>
    </location>
</feature>
<proteinExistence type="predicted"/>
<gene>
    <name evidence="2" type="ORF">METZ01_LOCUS59283</name>
</gene>
<sequence length="158" mass="18276">MLRRATSSIRVDDGLVLRPASNIHVSDIIEAFEETWPDVIRAMPWINPDKEVNAQIEDFVQETERKGRAGLLHHWVMVRPWDEFILGLVGFDRVTRSNRAVWNLGYWVRSSEQQHGIARKSIDAALRWLGQIEDLAVELKVDPKNEAGRHTVMRTVRN</sequence>
<evidence type="ECO:0000313" key="2">
    <source>
        <dbReference type="EMBL" id="SVA06429.1"/>
    </source>
</evidence>
<organism evidence="2">
    <name type="scientific">marine metagenome</name>
    <dbReference type="NCBI Taxonomy" id="408172"/>
    <lineage>
        <taxon>unclassified sequences</taxon>
        <taxon>metagenomes</taxon>
        <taxon>ecological metagenomes</taxon>
    </lineage>
</organism>
<dbReference type="SUPFAM" id="SSF55729">
    <property type="entry name" value="Acyl-CoA N-acyltransferases (Nat)"/>
    <property type="match status" value="1"/>
</dbReference>